<organism evidence="4 5">
    <name type="scientific">Durusdinium trenchii</name>
    <dbReference type="NCBI Taxonomy" id="1381693"/>
    <lineage>
        <taxon>Eukaryota</taxon>
        <taxon>Sar</taxon>
        <taxon>Alveolata</taxon>
        <taxon>Dinophyceae</taxon>
        <taxon>Suessiales</taxon>
        <taxon>Symbiodiniaceae</taxon>
        <taxon>Durusdinium</taxon>
    </lineage>
</organism>
<feature type="transmembrane region" description="Helical" evidence="2">
    <location>
        <begin position="1058"/>
        <end position="1085"/>
    </location>
</feature>
<dbReference type="EMBL" id="CAXAMN010028839">
    <property type="protein sequence ID" value="CAK9117870.1"/>
    <property type="molecule type" value="Genomic_DNA"/>
</dbReference>
<feature type="domain" description="SET" evidence="3">
    <location>
        <begin position="204"/>
        <end position="400"/>
    </location>
</feature>
<accession>A0ABP0T0D1</accession>
<dbReference type="PROSITE" id="PS50280">
    <property type="entry name" value="SET"/>
    <property type="match status" value="1"/>
</dbReference>
<dbReference type="InterPro" id="IPR046341">
    <property type="entry name" value="SET_dom_sf"/>
</dbReference>
<dbReference type="InterPro" id="IPR001214">
    <property type="entry name" value="SET_dom"/>
</dbReference>
<evidence type="ECO:0000256" key="1">
    <source>
        <dbReference type="SAM" id="MobiDB-lite"/>
    </source>
</evidence>
<feature type="compositionally biased region" description="Polar residues" evidence="1">
    <location>
        <begin position="41"/>
        <end position="58"/>
    </location>
</feature>
<feature type="compositionally biased region" description="Basic residues" evidence="1">
    <location>
        <begin position="106"/>
        <end position="115"/>
    </location>
</feature>
<dbReference type="SUPFAM" id="SSF82199">
    <property type="entry name" value="SET domain"/>
    <property type="match status" value="1"/>
</dbReference>
<keyword evidence="2" id="KW-0472">Membrane</keyword>
<dbReference type="InterPro" id="IPR039987">
    <property type="entry name" value="PGRL1"/>
</dbReference>
<feature type="region of interest" description="Disordered" evidence="1">
    <location>
        <begin position="105"/>
        <end position="140"/>
    </location>
</feature>
<comment type="caution">
    <text evidence="4">The sequence shown here is derived from an EMBL/GenBank/DDBJ whole genome shotgun (WGS) entry which is preliminary data.</text>
</comment>
<proteinExistence type="predicted"/>
<dbReference type="Gene3D" id="3.90.1410.10">
    <property type="entry name" value="set domain protein methyltransferase, domain 1"/>
    <property type="match status" value="1"/>
</dbReference>
<evidence type="ECO:0000313" key="5">
    <source>
        <dbReference type="Proteomes" id="UP001642484"/>
    </source>
</evidence>
<dbReference type="PANTHER" id="PTHR31032:SF1">
    <property type="entry name" value="PGR5-LIKE PROTEIN 1B, CHLOROPLASTIC"/>
    <property type="match status" value="1"/>
</dbReference>
<gene>
    <name evidence="4" type="ORF">CCMP2556_LOCUS55101</name>
</gene>
<keyword evidence="2" id="KW-0812">Transmembrane</keyword>
<protein>
    <recommendedName>
        <fullName evidence="3">SET domain-containing protein</fullName>
    </recommendedName>
</protein>
<reference evidence="4 5" key="1">
    <citation type="submission" date="2024-02" db="EMBL/GenBank/DDBJ databases">
        <authorList>
            <person name="Chen Y."/>
            <person name="Shah S."/>
            <person name="Dougan E. K."/>
            <person name="Thang M."/>
            <person name="Chan C."/>
        </authorList>
    </citation>
    <scope>NUCLEOTIDE SEQUENCE [LARGE SCALE GENOMIC DNA]</scope>
</reference>
<dbReference type="PANTHER" id="PTHR31032">
    <property type="entry name" value="PGR5-LIKE PROTEIN 1B, CHLOROPLASTIC"/>
    <property type="match status" value="1"/>
</dbReference>
<evidence type="ECO:0000256" key="2">
    <source>
        <dbReference type="SAM" id="Phobius"/>
    </source>
</evidence>
<keyword evidence="2" id="KW-1133">Transmembrane helix</keyword>
<evidence type="ECO:0000259" key="3">
    <source>
        <dbReference type="PROSITE" id="PS50280"/>
    </source>
</evidence>
<dbReference type="CDD" id="cd10527">
    <property type="entry name" value="SET_LSMT"/>
    <property type="match status" value="1"/>
</dbReference>
<dbReference type="Proteomes" id="UP001642484">
    <property type="component" value="Unassembled WGS sequence"/>
</dbReference>
<dbReference type="Pfam" id="PF00856">
    <property type="entry name" value="SET"/>
    <property type="match status" value="1"/>
</dbReference>
<name>A0ABP0T0D1_9DINO</name>
<feature type="transmembrane region" description="Helical" evidence="2">
    <location>
        <begin position="1011"/>
        <end position="1037"/>
    </location>
</feature>
<keyword evidence="5" id="KW-1185">Reference proteome</keyword>
<feature type="region of interest" description="Disordered" evidence="1">
    <location>
        <begin position="37"/>
        <end position="62"/>
    </location>
</feature>
<sequence length="1090" mass="121913">MAWQSIPLHEASAAICARQPEQCSAVLSPAPTPEVVVPVSKASTKPTKPVPSQTSHSLQELRHKSVTDLREMLASRGVSEGSARDKADLAEWVWQHQDLPVLSSWRQKRGPKGPRRYGYGIGGEGRTADEAESEPEAPKLEANDAKQIDGDDVKLLEGTSQAAAPGAQAPTNLYAWLLDFPFADSEVQKKLLAWLEEGGAQGLSDVELIESEVFGRGLVACRDFSQHEIVVSIPTSLCLAGADELGPEEKAAAALLKEKHLGQKSRFQAYIASLTPLSMRMHPATWPKHLKWKRLFASSPGALRRIRRARMRAAAAVAKLLEAGSAMDEEEARWALAIVRSRAFPDRSGQLMLCPLLDLLNHCTRSAGGPTCGFVRLDGRVAMVAERKIEVNEELCHLYALSPSAELFANYGFVPEGGAGGFEEALIEVPIAATFAHRAALKRRGLDQGLSQILLRLFGNIASSWILPVARLMTLPASEVEQLEGRVLDQWQELPDPKMEMQAVALAKSWLEAQEGRGCEALRCLEDLDQIQKAAADLIRAESDLIASSIDWLRAREHRLGPVGLDEQNAELELALAHIWRVLMAQRTVRSGLLDAEERAKKIKFNRLRKYELQELEAVYIESVFYFYSDPKKEIISKDDYDKLVAYLDKQKSKVRKLRPEEVRFIEASIAYYRGKPVMSDEEYKGLRSKVSRSGRRKDMTALLLTERSKQFLNDEEMTKFQEAFKNAREYDFSKLESYAVGDLEELYIDALWCFHREKRALLSDDEFDELKKVLYKMGSRFPTLKRNEVAFVEASIAWYRGEPLISEEDFQQLKTEITASGRRKDVTAFLLYERGEQFLNAEQYAAMKEEYDLLGISAVNLEECTLAQMEEMYVDALWAYYNDGTQLLSDEQFSKLKEELAWQGSGFPALQRKEVEFVKATLAYHRDEPLYSDEQWDELKAAVESDGMRADVAAFLLYSKGQEILDADSYSRMQKELAKIGVSVKKAGSNALQQTINITSGKLENDVLQVFFMVSALASIPTILATALVWAVGLFLDFEFVPEAAWGSILSAEFVPLFVIGIGIGLVLSNWMLGNALFLGGVILHDGKL</sequence>
<evidence type="ECO:0000313" key="4">
    <source>
        <dbReference type="EMBL" id="CAK9117870.1"/>
    </source>
</evidence>